<feature type="non-terminal residue" evidence="11">
    <location>
        <position position="1"/>
    </location>
</feature>
<proteinExistence type="inferred from homology"/>
<evidence type="ECO:0000256" key="9">
    <source>
        <dbReference type="RuleBase" id="RU365074"/>
    </source>
</evidence>
<feature type="region of interest" description="Disordered" evidence="10">
    <location>
        <begin position="1"/>
        <end position="27"/>
    </location>
</feature>
<reference evidence="11" key="1">
    <citation type="journal article" date="2021" name="Cell">
        <title>Tracing the genetic footprints of vertebrate landing in non-teleost ray-finned fishes.</title>
        <authorList>
            <person name="Bi X."/>
            <person name="Wang K."/>
            <person name="Yang L."/>
            <person name="Pan H."/>
            <person name="Jiang H."/>
            <person name="Wei Q."/>
            <person name="Fang M."/>
            <person name="Yu H."/>
            <person name="Zhu C."/>
            <person name="Cai Y."/>
            <person name="He Y."/>
            <person name="Gan X."/>
            <person name="Zeng H."/>
            <person name="Yu D."/>
            <person name="Zhu Y."/>
            <person name="Jiang H."/>
            <person name="Qiu Q."/>
            <person name="Yang H."/>
            <person name="Zhang Y.E."/>
            <person name="Wang W."/>
            <person name="Zhu M."/>
            <person name="He S."/>
            <person name="Zhang G."/>
        </authorList>
    </citation>
    <scope>NUCLEOTIDE SEQUENCE</scope>
    <source>
        <strain evidence="11">Bchr_001</strain>
    </source>
</reference>
<dbReference type="PANTHER" id="PTHR12787">
    <property type="entry name" value="RIBOSOMAL RNA-PROCESSING PROTEIN 8"/>
    <property type="match status" value="1"/>
</dbReference>
<evidence type="ECO:0000256" key="2">
    <source>
        <dbReference type="ARBA" id="ARBA00006301"/>
    </source>
</evidence>
<evidence type="ECO:0000256" key="1">
    <source>
        <dbReference type="ARBA" id="ARBA00004604"/>
    </source>
</evidence>
<evidence type="ECO:0000313" key="11">
    <source>
        <dbReference type="EMBL" id="MBN3289752.1"/>
    </source>
</evidence>
<dbReference type="InterPro" id="IPR029063">
    <property type="entry name" value="SAM-dependent_MTases_sf"/>
</dbReference>
<keyword evidence="7 9" id="KW-0949">S-adenosyl-L-methionine</keyword>
<evidence type="ECO:0000256" key="10">
    <source>
        <dbReference type="SAM" id="MobiDB-lite"/>
    </source>
</evidence>
<keyword evidence="4 9" id="KW-0698">rRNA processing</keyword>
<evidence type="ECO:0000256" key="3">
    <source>
        <dbReference type="ARBA" id="ARBA00020203"/>
    </source>
</evidence>
<keyword evidence="6 9" id="KW-0808">Transferase</keyword>
<dbReference type="InterPro" id="IPR007823">
    <property type="entry name" value="RRP8"/>
</dbReference>
<keyword evidence="12" id="KW-1185">Reference proteome</keyword>
<dbReference type="Gene3D" id="1.10.10.2150">
    <property type="entry name" value="Ribosomal RNA-processing protein 8, N-terminal domain"/>
    <property type="match status" value="1"/>
</dbReference>
<feature type="non-terminal residue" evidence="11">
    <location>
        <position position="186"/>
    </location>
</feature>
<evidence type="ECO:0000256" key="5">
    <source>
        <dbReference type="ARBA" id="ARBA00022603"/>
    </source>
</evidence>
<dbReference type="PANTHER" id="PTHR12787:SF0">
    <property type="entry name" value="RIBOSOMAL RNA-PROCESSING PROTEIN 8"/>
    <property type="match status" value="1"/>
</dbReference>
<dbReference type="EC" id="2.1.1.-" evidence="9"/>
<comment type="subcellular location">
    <subcellularLocation>
        <location evidence="1 9">Nucleus</location>
        <location evidence="1 9">Nucleolus</location>
    </subcellularLocation>
</comment>
<evidence type="ECO:0000256" key="7">
    <source>
        <dbReference type="ARBA" id="ARBA00022691"/>
    </source>
</evidence>
<organism evidence="11 12">
    <name type="scientific">Polypterus senegalus</name>
    <name type="common">Senegal bichir</name>
    <dbReference type="NCBI Taxonomy" id="55291"/>
    <lineage>
        <taxon>Eukaryota</taxon>
        <taxon>Metazoa</taxon>
        <taxon>Chordata</taxon>
        <taxon>Craniata</taxon>
        <taxon>Vertebrata</taxon>
        <taxon>Euteleostomi</taxon>
        <taxon>Actinopterygii</taxon>
        <taxon>Polypteriformes</taxon>
        <taxon>Polypteridae</taxon>
        <taxon>Polypterus</taxon>
    </lineage>
</organism>
<protein>
    <recommendedName>
        <fullName evidence="3 9">Ribosomal RNA-processing protein 8</fullName>
        <ecNumber evidence="9">2.1.1.-</ecNumber>
    </recommendedName>
</protein>
<keyword evidence="8 9" id="KW-0539">Nucleus</keyword>
<evidence type="ECO:0000256" key="6">
    <source>
        <dbReference type="ARBA" id="ARBA00022679"/>
    </source>
</evidence>
<keyword evidence="5 9" id="KW-0489">Methyltransferase</keyword>
<dbReference type="Proteomes" id="UP001166052">
    <property type="component" value="Unassembled WGS sequence"/>
</dbReference>
<name>A0ABS2YSL6_POLSE</name>
<dbReference type="Gene3D" id="3.40.50.150">
    <property type="entry name" value="Vaccinia Virus protein VP39"/>
    <property type="match status" value="1"/>
</dbReference>
<dbReference type="Pfam" id="PF05148">
    <property type="entry name" value="Methyltransf_8"/>
    <property type="match status" value="1"/>
</dbReference>
<comment type="similarity">
    <text evidence="2 9">Belongs to the methyltransferase superfamily. RRP8 family.</text>
</comment>
<evidence type="ECO:0000313" key="12">
    <source>
        <dbReference type="Proteomes" id="UP001166052"/>
    </source>
</evidence>
<evidence type="ECO:0000256" key="8">
    <source>
        <dbReference type="ARBA" id="ARBA00023242"/>
    </source>
</evidence>
<dbReference type="EMBL" id="JAAWVN010004705">
    <property type="protein sequence ID" value="MBN3289752.1"/>
    <property type="molecule type" value="Genomic_DNA"/>
</dbReference>
<gene>
    <name evidence="11" type="primary">Rrp8</name>
    <name evidence="11" type="ORF">GTO92_0021041</name>
</gene>
<evidence type="ECO:0000256" key="4">
    <source>
        <dbReference type="ARBA" id="ARBA00022552"/>
    </source>
</evidence>
<dbReference type="SUPFAM" id="SSF53335">
    <property type="entry name" value="S-adenosyl-L-methionine-dependent methyltransferases"/>
    <property type="match status" value="1"/>
</dbReference>
<comment type="function">
    <text evidence="9">Probable methyltransferase required to silence rDNA.</text>
</comment>
<accession>A0ABS2YSL6</accession>
<sequence length="186" mass="21154">MSSPVSNNLENVDNDNHNTFIKQSKTDPNEMTVNRSKLLRTQMEQRLESARFRFINEQLYTSSSLEAYKLFHKDSDCFHIYHRGFTAQVKSWPQNPVDSIVDYIKKRPASLIVADFGCGDCKIALSVKNKVHSFDLFPVNKLVTVCDMSKVPLPDNSVDIVVFCLSLMGTNLCDFLVEANRVLVSK</sequence>
<dbReference type="InterPro" id="IPR042036">
    <property type="entry name" value="RRP8_N"/>
</dbReference>
<comment type="caution">
    <text evidence="11">The sequence shown here is derived from an EMBL/GenBank/DDBJ whole genome shotgun (WGS) entry which is preliminary data.</text>
</comment>